<dbReference type="EMBL" id="HBUE01085212">
    <property type="protein sequence ID" value="CAG6479408.1"/>
    <property type="molecule type" value="Transcribed_RNA"/>
</dbReference>
<evidence type="ECO:0000313" key="1">
    <source>
        <dbReference type="EMBL" id="CAG6510928.1"/>
    </source>
</evidence>
<dbReference type="EMBL" id="HBUE01267578">
    <property type="protein sequence ID" value="CAG6562333.1"/>
    <property type="molecule type" value="Transcribed_RNA"/>
</dbReference>
<dbReference type="EMBL" id="HBUE01162388">
    <property type="protein sequence ID" value="CAG6510928.1"/>
    <property type="molecule type" value="Transcribed_RNA"/>
</dbReference>
<sequence>MKHKTGFYVLFVKLHEKTCERNSQNKSKLRHHLLIDTDSQTHYTNNLSIVADLSMKYNLLKRFKFSTLKTSAEPRKGEDMFVLASICRSVPKRHPAVVHRRSRPSVRQSWSSPCWFSTLHSFLNV</sequence>
<proteinExistence type="predicted"/>
<reference evidence="1" key="1">
    <citation type="submission" date="2021-05" db="EMBL/GenBank/DDBJ databases">
        <authorList>
            <person name="Alioto T."/>
            <person name="Alioto T."/>
            <person name="Gomez Garrido J."/>
        </authorList>
    </citation>
    <scope>NUCLEOTIDE SEQUENCE</scope>
</reference>
<protein>
    <submittedName>
        <fullName evidence="1">(northern house mosquito) hypothetical protein</fullName>
    </submittedName>
</protein>
<dbReference type="AlphaFoldDB" id="A0A8D8GKW6"/>
<accession>A0A8D8GKW6</accession>
<organism evidence="1">
    <name type="scientific">Culex pipiens</name>
    <name type="common">House mosquito</name>
    <dbReference type="NCBI Taxonomy" id="7175"/>
    <lineage>
        <taxon>Eukaryota</taxon>
        <taxon>Metazoa</taxon>
        <taxon>Ecdysozoa</taxon>
        <taxon>Arthropoda</taxon>
        <taxon>Hexapoda</taxon>
        <taxon>Insecta</taxon>
        <taxon>Pterygota</taxon>
        <taxon>Neoptera</taxon>
        <taxon>Endopterygota</taxon>
        <taxon>Diptera</taxon>
        <taxon>Nematocera</taxon>
        <taxon>Culicoidea</taxon>
        <taxon>Culicidae</taxon>
        <taxon>Culicinae</taxon>
        <taxon>Culicini</taxon>
        <taxon>Culex</taxon>
        <taxon>Culex</taxon>
    </lineage>
</organism>
<name>A0A8D8GKW6_CULPI</name>